<feature type="non-terminal residue" evidence="2">
    <location>
        <position position="1"/>
    </location>
</feature>
<reference evidence="2 3" key="1">
    <citation type="submission" date="2020-04" db="EMBL/GenBank/DDBJ databases">
        <title>Perkinsus chesapeaki whole genome sequence.</title>
        <authorList>
            <person name="Bogema D.R."/>
        </authorList>
    </citation>
    <scope>NUCLEOTIDE SEQUENCE [LARGE SCALE GENOMIC DNA]</scope>
    <source>
        <strain evidence="2">ATCC PRA-425</strain>
    </source>
</reference>
<evidence type="ECO:0000259" key="1">
    <source>
        <dbReference type="Pfam" id="PF22691"/>
    </source>
</evidence>
<protein>
    <recommendedName>
        <fullName evidence="1">Thiolase C-terminal domain-containing protein</fullName>
    </recommendedName>
</protein>
<dbReference type="Pfam" id="PF22691">
    <property type="entry name" value="Thiolase_C_1"/>
    <property type="match status" value="1"/>
</dbReference>
<dbReference type="AlphaFoldDB" id="A0A7J6KQ43"/>
<feature type="non-terminal residue" evidence="2">
    <location>
        <position position="192"/>
    </location>
</feature>
<dbReference type="Gene3D" id="3.40.47.10">
    <property type="match status" value="1"/>
</dbReference>
<dbReference type="Proteomes" id="UP000591131">
    <property type="component" value="Unassembled WGS sequence"/>
</dbReference>
<accession>A0A7J6KQ43</accession>
<keyword evidence="3" id="KW-1185">Reference proteome</keyword>
<name>A0A7J6KQ43_PERCH</name>
<dbReference type="PANTHER" id="PTHR42870:SF1">
    <property type="entry name" value="NON-SPECIFIC LIPID-TRANSFER PROTEIN-LIKE 2"/>
    <property type="match status" value="1"/>
</dbReference>
<gene>
    <name evidence="2" type="ORF">FOL47_002284</name>
</gene>
<evidence type="ECO:0000313" key="3">
    <source>
        <dbReference type="Proteomes" id="UP000591131"/>
    </source>
</evidence>
<organism evidence="2 3">
    <name type="scientific">Perkinsus chesapeaki</name>
    <name type="common">Clam parasite</name>
    <name type="synonym">Perkinsus andrewsi</name>
    <dbReference type="NCBI Taxonomy" id="330153"/>
    <lineage>
        <taxon>Eukaryota</taxon>
        <taxon>Sar</taxon>
        <taxon>Alveolata</taxon>
        <taxon>Perkinsozoa</taxon>
        <taxon>Perkinsea</taxon>
        <taxon>Perkinsida</taxon>
        <taxon>Perkinsidae</taxon>
        <taxon>Perkinsus</taxon>
    </lineage>
</organism>
<dbReference type="EMBL" id="JAAPAO010001603">
    <property type="protein sequence ID" value="KAF4649258.1"/>
    <property type="molecule type" value="Genomic_DNA"/>
</dbReference>
<dbReference type="SUPFAM" id="SSF53901">
    <property type="entry name" value="Thiolase-like"/>
    <property type="match status" value="1"/>
</dbReference>
<dbReference type="InterPro" id="IPR016039">
    <property type="entry name" value="Thiolase-like"/>
</dbReference>
<dbReference type="OrthoDB" id="542135at2759"/>
<proteinExistence type="predicted"/>
<dbReference type="PANTHER" id="PTHR42870">
    <property type="entry name" value="ACETYL-COA C-ACETYLTRANSFERASE"/>
    <property type="match status" value="1"/>
</dbReference>
<sequence length="192" mass="20951">LQRPMEQPLSSYVQNAGIAAMSNTKAIKSESTYPCICPVLYRYPRFIENGRAAEICAQSMVTDLPSSFGDTYAALCGIDMARKAAENCYRESQLEARDVDIVELHDCFSINELLLYEALGSCAEGAGLKMIDTMSWRENNQGGKWQRTDSGSPIVINPSGGLESKGHPIAATGVAQCVELHRQLTRGAGKRQ</sequence>
<dbReference type="InterPro" id="IPR055140">
    <property type="entry name" value="Thiolase_C_2"/>
</dbReference>
<comment type="caution">
    <text evidence="2">The sequence shown here is derived from an EMBL/GenBank/DDBJ whole genome shotgun (WGS) entry which is preliminary data.</text>
</comment>
<feature type="domain" description="Thiolase C-terminal" evidence="1">
    <location>
        <begin position="79"/>
        <end position="192"/>
    </location>
</feature>
<dbReference type="GO" id="GO:0016746">
    <property type="term" value="F:acyltransferase activity"/>
    <property type="evidence" value="ECO:0007669"/>
    <property type="project" value="InterPro"/>
</dbReference>
<evidence type="ECO:0000313" key="2">
    <source>
        <dbReference type="EMBL" id="KAF4649258.1"/>
    </source>
</evidence>